<organism evidence="1">
    <name type="scientific">Manihot esculenta</name>
    <name type="common">Cassava</name>
    <name type="synonym">Jatropha manihot</name>
    <dbReference type="NCBI Taxonomy" id="3983"/>
    <lineage>
        <taxon>Eukaryota</taxon>
        <taxon>Viridiplantae</taxon>
        <taxon>Streptophyta</taxon>
        <taxon>Embryophyta</taxon>
        <taxon>Tracheophyta</taxon>
        <taxon>Spermatophyta</taxon>
        <taxon>Magnoliopsida</taxon>
        <taxon>eudicotyledons</taxon>
        <taxon>Gunneridae</taxon>
        <taxon>Pentapetalae</taxon>
        <taxon>rosids</taxon>
        <taxon>fabids</taxon>
        <taxon>Malpighiales</taxon>
        <taxon>Euphorbiaceae</taxon>
        <taxon>Crotonoideae</taxon>
        <taxon>Manihoteae</taxon>
        <taxon>Manihot</taxon>
    </lineage>
</organism>
<reference evidence="1" key="1">
    <citation type="submission" date="2016-02" db="EMBL/GenBank/DDBJ databases">
        <title>WGS assembly of Manihot esculenta.</title>
        <authorList>
            <person name="Bredeson J.V."/>
            <person name="Prochnik S.E."/>
            <person name="Lyons J.B."/>
            <person name="Schmutz J."/>
            <person name="Grimwood J."/>
            <person name="Vrebalov J."/>
            <person name="Bart R.S."/>
            <person name="Amuge T."/>
            <person name="Ferguson M.E."/>
            <person name="Green R."/>
            <person name="Putnam N."/>
            <person name="Stites J."/>
            <person name="Rounsley S."/>
            <person name="Rokhsar D.S."/>
        </authorList>
    </citation>
    <scope>NUCLEOTIDE SEQUENCE [LARGE SCALE GENOMIC DNA]</scope>
    <source>
        <tissue evidence="1">Leaf</tissue>
    </source>
</reference>
<name>A0A2C9V2P8_MANES</name>
<evidence type="ECO:0000313" key="1">
    <source>
        <dbReference type="EMBL" id="OAY38578.1"/>
    </source>
</evidence>
<protein>
    <submittedName>
        <fullName evidence="1">Uncharacterized protein</fullName>
    </submittedName>
</protein>
<gene>
    <name evidence="1" type="ORF">MANES_10G026100</name>
</gene>
<dbReference type="AlphaFoldDB" id="A0A2C9V2P8"/>
<dbReference type="EMBL" id="CM004396">
    <property type="protein sequence ID" value="OAY38578.1"/>
    <property type="molecule type" value="Genomic_DNA"/>
</dbReference>
<sequence>MAKEKYNGNNVTAIDAATLLNQVQRVRPALQRTIEVAMHFVFPISTLIHQRQLEQSPDVRSLAREGDKNRNIHGTVLGIFPIWVEVNSPIVTSHRENITRYALSSSHPFGQRIPLYLKLV</sequence>
<accession>A0A2C9V2P8</accession>
<proteinExistence type="predicted"/>